<dbReference type="NCBIfam" id="NF045978">
    <property type="entry name" value="ComEA_MAG0490"/>
    <property type="match status" value="1"/>
</dbReference>
<dbReference type="RefSeq" id="WP_044284214.1">
    <property type="nucleotide sequence ID" value="NZ_JFAD01000018.1"/>
</dbReference>
<keyword evidence="1" id="KW-1133">Transmembrane helix</keyword>
<organism evidence="2 3">
    <name type="scientific">Mesomycoplasma ovipneumoniae 14811</name>
    <dbReference type="NCBI Taxonomy" id="1188239"/>
    <lineage>
        <taxon>Bacteria</taxon>
        <taxon>Bacillati</taxon>
        <taxon>Mycoplasmatota</taxon>
        <taxon>Mycoplasmoidales</taxon>
        <taxon>Metamycoplasmataceae</taxon>
        <taxon>Mesomycoplasma</taxon>
    </lineage>
</organism>
<comment type="caution">
    <text evidence="2">The sequence shown here is derived from an EMBL/GenBank/DDBJ whole genome shotgun (WGS) entry which is preliminary data.</text>
</comment>
<dbReference type="STRING" id="1188239.MOVI_3770"/>
<dbReference type="eggNOG" id="ENOG5032G2I">
    <property type="taxonomic scope" value="Bacteria"/>
</dbReference>
<dbReference type="EMBL" id="JFAD01000018">
    <property type="protein sequence ID" value="EXU61133.1"/>
    <property type="molecule type" value="Genomic_DNA"/>
</dbReference>
<dbReference type="AlphaFoldDB" id="A0A014M2E8"/>
<accession>A0A014M2E8</accession>
<proteinExistence type="predicted"/>
<dbReference type="Proteomes" id="UP000020977">
    <property type="component" value="Unassembled WGS sequence"/>
</dbReference>
<protein>
    <submittedName>
        <fullName evidence="2">Uncharacterized protein</fullName>
    </submittedName>
</protein>
<feature type="transmembrane region" description="Helical" evidence="1">
    <location>
        <begin position="6"/>
        <end position="24"/>
    </location>
</feature>
<evidence type="ECO:0000256" key="1">
    <source>
        <dbReference type="SAM" id="Phobius"/>
    </source>
</evidence>
<gene>
    <name evidence="2" type="ORF">MOVI_3770</name>
</gene>
<sequence length="158" mass="18141">MKKIQVISLIVLAGSLAGFSFLAYKLQSHVRPKKQISITILHGVRNPGTKFFNYGTKWRQIFADFDVIRGYDTSQYESELEVTSDQKISLKPAEKKSTLNKITLKALEKIITNKKIATKLHAFLKESKNKQITWKEIEWALQLDSATLKILQENFILD</sequence>
<keyword evidence="1" id="KW-0812">Transmembrane</keyword>
<keyword evidence="1" id="KW-0472">Membrane</keyword>
<evidence type="ECO:0000313" key="3">
    <source>
        <dbReference type="Proteomes" id="UP000020977"/>
    </source>
</evidence>
<name>A0A014M2E8_9BACT</name>
<evidence type="ECO:0000313" key="2">
    <source>
        <dbReference type="EMBL" id="EXU61133.1"/>
    </source>
</evidence>
<reference evidence="2 3" key="1">
    <citation type="submission" date="2014-03" db="EMBL/GenBank/DDBJ databases">
        <title>Genome sequence of Mycoplasma ovipneumoniae strain 14811.</title>
        <authorList>
            <person name="Sirand-Pugnet P."/>
            <person name="Breton M."/>
            <person name="Dordet-Frisoni E."/>
            <person name="Baranowski E."/>
            <person name="Barre A."/>
            <person name="Couture C."/>
            <person name="Dupuy V."/>
            <person name="Gaurivaud P."/>
            <person name="Jacob D."/>
            <person name="Lemaitre C."/>
            <person name="Manso-Silvan L."/>
            <person name="Nikolski M."/>
            <person name="Nouvel L.-X."/>
            <person name="Poumarat F."/>
            <person name="Tardy F."/>
            <person name="Thebault P."/>
            <person name="Theil S."/>
            <person name="Citti C."/>
            <person name="Thiaucourt F."/>
            <person name="Blanchard A."/>
        </authorList>
    </citation>
    <scope>NUCLEOTIDE SEQUENCE [LARGE SCALE GENOMIC DNA]</scope>
    <source>
        <strain evidence="2 3">14811</strain>
    </source>
</reference>